<dbReference type="PROSITE" id="PS51217">
    <property type="entry name" value="UVRD_HELICASE_CTER"/>
    <property type="match status" value="1"/>
</dbReference>
<reference evidence="17 18" key="1">
    <citation type="journal article" date="2015" name="Int. J. Syst. Evol. Microbiol.">
        <title>Methanoculleus sediminis sp. nov., a methanogen from sediments near a submarine mud volcano.</title>
        <authorList>
            <person name="Chen S.C."/>
            <person name="Chen M.F."/>
            <person name="Lai M.C."/>
            <person name="Weng C.Y."/>
            <person name="Wu S.Y."/>
            <person name="Lin S."/>
            <person name="Yang T.F."/>
            <person name="Chen P.C."/>
        </authorList>
    </citation>
    <scope>NUCLEOTIDE SEQUENCE [LARGE SCALE GENOMIC DNA]</scope>
    <source>
        <strain evidence="17 18">S3Fa</strain>
    </source>
</reference>
<dbReference type="InterPro" id="IPR000212">
    <property type="entry name" value="DNA_helicase_UvrD/REP"/>
</dbReference>
<dbReference type="InterPro" id="IPR038726">
    <property type="entry name" value="PDDEXK_AddAB-type"/>
</dbReference>
<dbReference type="Gene3D" id="1.10.486.10">
    <property type="entry name" value="PCRA, domain 4"/>
    <property type="match status" value="1"/>
</dbReference>
<dbReference type="OrthoDB" id="203178at2157"/>
<comment type="catalytic activity">
    <reaction evidence="11">
        <text>Couples ATP hydrolysis with the unwinding of duplex DNA by translocating in the 3'-5' direction.</text>
        <dbReference type="EC" id="5.6.2.4"/>
    </reaction>
</comment>
<evidence type="ECO:0000313" key="18">
    <source>
        <dbReference type="Proteomes" id="UP000035301"/>
    </source>
</evidence>
<keyword evidence="18" id="KW-1185">Reference proteome</keyword>
<keyword evidence="3" id="KW-0227">DNA damage</keyword>
<comment type="catalytic activity">
    <reaction evidence="13">
        <text>ATP + H2O = ADP + phosphate + H(+)</text>
        <dbReference type="Rhea" id="RHEA:13065"/>
        <dbReference type="ChEBI" id="CHEBI:15377"/>
        <dbReference type="ChEBI" id="CHEBI:15378"/>
        <dbReference type="ChEBI" id="CHEBI:30616"/>
        <dbReference type="ChEBI" id="CHEBI:43474"/>
        <dbReference type="ChEBI" id="CHEBI:456216"/>
        <dbReference type="EC" id="5.6.2.4"/>
    </reaction>
</comment>
<dbReference type="GO" id="GO:0000725">
    <property type="term" value="P:recombinational repair"/>
    <property type="evidence" value="ECO:0007669"/>
    <property type="project" value="TreeGrafter"/>
</dbReference>
<dbReference type="GO" id="GO:0043138">
    <property type="term" value="F:3'-5' DNA helicase activity"/>
    <property type="evidence" value="ECO:0007669"/>
    <property type="project" value="UniProtKB-EC"/>
</dbReference>
<evidence type="ECO:0000256" key="11">
    <source>
        <dbReference type="ARBA" id="ARBA00034617"/>
    </source>
</evidence>
<dbReference type="GO" id="GO:0005829">
    <property type="term" value="C:cytosol"/>
    <property type="evidence" value="ECO:0007669"/>
    <property type="project" value="TreeGrafter"/>
</dbReference>
<dbReference type="GO" id="GO:0004527">
    <property type="term" value="F:exonuclease activity"/>
    <property type="evidence" value="ECO:0007669"/>
    <property type="project" value="UniProtKB-KW"/>
</dbReference>
<dbReference type="STRING" id="1550566.SZ63_09550"/>
<keyword evidence="6" id="KW-0269">Exonuclease</keyword>
<feature type="domain" description="UvrD-like helicase C-terminal" evidence="16">
    <location>
        <begin position="441"/>
        <end position="727"/>
    </location>
</feature>
<dbReference type="InterPro" id="IPR014017">
    <property type="entry name" value="DNA_helicase_UvrD-like_C"/>
</dbReference>
<evidence type="ECO:0000256" key="13">
    <source>
        <dbReference type="ARBA" id="ARBA00048988"/>
    </source>
</evidence>
<keyword evidence="1" id="KW-0540">Nuclease</keyword>
<evidence type="ECO:0000256" key="10">
    <source>
        <dbReference type="ARBA" id="ARBA00023235"/>
    </source>
</evidence>
<organism evidence="17 18">
    <name type="scientific">Methanoculleus sediminis</name>
    <dbReference type="NCBI Taxonomy" id="1550566"/>
    <lineage>
        <taxon>Archaea</taxon>
        <taxon>Methanobacteriati</taxon>
        <taxon>Methanobacteriota</taxon>
        <taxon>Stenosarchaea group</taxon>
        <taxon>Methanomicrobia</taxon>
        <taxon>Methanomicrobiales</taxon>
        <taxon>Methanomicrobiaceae</taxon>
        <taxon>Methanoculleus</taxon>
    </lineage>
</organism>
<evidence type="ECO:0000256" key="5">
    <source>
        <dbReference type="ARBA" id="ARBA00022806"/>
    </source>
</evidence>
<dbReference type="Pfam" id="PF00580">
    <property type="entry name" value="UvrD-helicase"/>
    <property type="match status" value="1"/>
</dbReference>
<dbReference type="SUPFAM" id="SSF52540">
    <property type="entry name" value="P-loop containing nucleoside triphosphate hydrolases"/>
    <property type="match status" value="1"/>
</dbReference>
<feature type="binding site" evidence="14">
    <location>
        <begin position="22"/>
        <end position="29"/>
    </location>
    <ligand>
        <name>ATP</name>
        <dbReference type="ChEBI" id="CHEBI:30616"/>
    </ligand>
</feature>
<dbReference type="PANTHER" id="PTHR11070:SF2">
    <property type="entry name" value="ATP-DEPENDENT DNA HELICASE SRS2"/>
    <property type="match status" value="1"/>
</dbReference>
<evidence type="ECO:0000313" key="17">
    <source>
        <dbReference type="EMBL" id="KLK87841.1"/>
    </source>
</evidence>
<comment type="caution">
    <text evidence="17">The sequence shown here is derived from an EMBL/GenBank/DDBJ whole genome shotgun (WGS) entry which is preliminary data.</text>
</comment>
<dbReference type="PROSITE" id="PS51198">
    <property type="entry name" value="UVRD_HELICASE_ATP_BIND"/>
    <property type="match status" value="1"/>
</dbReference>
<name>A0A0H1QZ24_9EURY</name>
<accession>A0A0H1QZ24</accession>
<dbReference type="Proteomes" id="UP000035301">
    <property type="component" value="Unassembled WGS sequence"/>
</dbReference>
<evidence type="ECO:0000256" key="14">
    <source>
        <dbReference type="PROSITE-ProRule" id="PRU00560"/>
    </source>
</evidence>
<sequence>MGLTERQARAALDHSTSKCVTAGAGTGKTHVLVQKYLSLLESGAGVGEILALTFTEKAAGEMKIRVRQAIAEKEGERWDAIRDEFLWAKVSTFHSFCASVLREFPLEAGVGPSFAVLDEREAFRLREEVIEDLIHGNPPAECRDAVIGTLRALGAHELKNYLEALYSRRGAAEAFFAALAGSEEGVLDAWREALERHREAAHAAFFDRAAPSIETLRHLAARYPGERDPAEAYLRAVEPCLAGEVAVAGIVEIHKDRRFSTRMGQKKNWEGDDLGDLRAAYGALNQCLKDHAGALTLALDRADPFTRATLAFLRDLGVVFSTFLEAVEAEKRRMNALDFDDLVNRTRRLFRDRGEIVETHFRSRFRFILVDEFQDTDPVQIAIIRAVLGDSANLFIVGDPKQSIYLFREADVTQFSHTRDLIERELGGETIALDVNFRSTPEVVGFTNAVFSALMAEAGRPWEFLYEPLRAIRGNDTGSVELLLCHKIRERAAGRRAEAEMAARKIRSLVERGEKQVCRDGESRPAGYGDVAVLLERRTNLAYYEWALARYGVPYHVHAGLGFYERQEVYDLYNILRFLANNLDDAALYGVLRSPYFGLSDARLFHIARSPGSSLWERLQAAEEPAAATLRGWLSLSRRLPPARLLRRIVDTSGIFVVFGGMAGGEQAAANVEKLIALARDADCSTLAGFVAELGRSIDTGDREGDAPLDLASANAVSIMTVHAAKGLEFPVVVVPDLAETPRSGGGTIMVEEGLLLGVSIPNPANDHEREETPVLRLLKDEYRQKEEAERKRLFYVAVTRAKDHLILCGEVPDAAPESLADARTRMAWIAHCLGLCDEVYARGEAVLGTLRIPITLDPAAIPVDVQETAPVCLPVPDDAPVAAVPAGIPSNGKEGRAYSASELEAYLRGPGESRPPGLAAGEDALTRGLVVHEIFRGRDPAAVLRRYGLDPARAPDYQELYGRFLASPLMRGIVRDHREVPFSARVNGLTFRGVIDRLVQRQNGTWMLIDYKTGTPGDAGEYAIQMAIYRRAAAQILGAPIIPYLYFVDADRWAEIEVDEDLVFAEIARAVRGIEEEGL</sequence>
<evidence type="ECO:0000256" key="6">
    <source>
        <dbReference type="ARBA" id="ARBA00022839"/>
    </source>
</evidence>
<evidence type="ECO:0000256" key="2">
    <source>
        <dbReference type="ARBA" id="ARBA00022741"/>
    </source>
</evidence>
<dbReference type="GO" id="GO:0005524">
    <property type="term" value="F:ATP binding"/>
    <property type="evidence" value="ECO:0007669"/>
    <property type="project" value="UniProtKB-UniRule"/>
</dbReference>
<keyword evidence="10" id="KW-0413">Isomerase</keyword>
<evidence type="ECO:0000256" key="3">
    <source>
        <dbReference type="ARBA" id="ARBA00022763"/>
    </source>
</evidence>
<evidence type="ECO:0000259" key="16">
    <source>
        <dbReference type="PROSITE" id="PS51217"/>
    </source>
</evidence>
<protein>
    <recommendedName>
        <fullName evidence="12">DNA 3'-5' helicase</fullName>
        <ecNumber evidence="12">5.6.2.4</ecNumber>
    </recommendedName>
</protein>
<dbReference type="Gene3D" id="3.40.50.300">
    <property type="entry name" value="P-loop containing nucleotide triphosphate hydrolases"/>
    <property type="match status" value="4"/>
</dbReference>
<evidence type="ECO:0000256" key="12">
    <source>
        <dbReference type="ARBA" id="ARBA00034808"/>
    </source>
</evidence>
<evidence type="ECO:0000256" key="1">
    <source>
        <dbReference type="ARBA" id="ARBA00022722"/>
    </source>
</evidence>
<gene>
    <name evidence="17" type="ORF">SZ63_09550</name>
</gene>
<proteinExistence type="predicted"/>
<keyword evidence="2 14" id="KW-0547">Nucleotide-binding</keyword>
<dbReference type="Pfam" id="PF12705">
    <property type="entry name" value="PDDEXK_1"/>
    <property type="match status" value="1"/>
</dbReference>
<dbReference type="InterPro" id="IPR011604">
    <property type="entry name" value="PDDEXK-like_dom_sf"/>
</dbReference>
<keyword evidence="5 14" id="KW-0347">Helicase</keyword>
<dbReference type="InterPro" id="IPR011335">
    <property type="entry name" value="Restrct_endonuc-II-like"/>
</dbReference>
<dbReference type="PANTHER" id="PTHR11070">
    <property type="entry name" value="UVRD / RECB / PCRA DNA HELICASE FAMILY MEMBER"/>
    <property type="match status" value="1"/>
</dbReference>
<evidence type="ECO:0000256" key="8">
    <source>
        <dbReference type="ARBA" id="ARBA00023125"/>
    </source>
</evidence>
<evidence type="ECO:0000256" key="9">
    <source>
        <dbReference type="ARBA" id="ARBA00023204"/>
    </source>
</evidence>
<dbReference type="AlphaFoldDB" id="A0A0H1QZ24"/>
<feature type="domain" description="UvrD-like helicase ATP-binding" evidence="15">
    <location>
        <begin position="1"/>
        <end position="440"/>
    </location>
</feature>
<dbReference type="RefSeq" id="WP_048184632.1">
    <property type="nucleotide sequence ID" value="NZ_JXOJ01000004.1"/>
</dbReference>
<dbReference type="Gene3D" id="3.90.320.10">
    <property type="match status" value="1"/>
</dbReference>
<dbReference type="PATRIC" id="fig|1550566.3.peg.2076"/>
<dbReference type="CDD" id="cd17932">
    <property type="entry name" value="DEXQc_UvrD"/>
    <property type="match status" value="1"/>
</dbReference>
<keyword evidence="4 14" id="KW-0378">Hydrolase</keyword>
<evidence type="ECO:0000256" key="7">
    <source>
        <dbReference type="ARBA" id="ARBA00022840"/>
    </source>
</evidence>
<dbReference type="SUPFAM" id="SSF52980">
    <property type="entry name" value="Restriction endonuclease-like"/>
    <property type="match status" value="1"/>
</dbReference>
<keyword evidence="7 14" id="KW-0067">ATP-binding</keyword>
<evidence type="ECO:0000256" key="4">
    <source>
        <dbReference type="ARBA" id="ARBA00022801"/>
    </source>
</evidence>
<dbReference type="Pfam" id="PF13361">
    <property type="entry name" value="UvrD_C"/>
    <property type="match status" value="2"/>
</dbReference>
<keyword evidence="9" id="KW-0234">DNA repair</keyword>
<dbReference type="EC" id="5.6.2.4" evidence="12"/>
<evidence type="ECO:0000259" key="15">
    <source>
        <dbReference type="PROSITE" id="PS51198"/>
    </source>
</evidence>
<dbReference type="InterPro" id="IPR027417">
    <property type="entry name" value="P-loop_NTPase"/>
</dbReference>
<dbReference type="EMBL" id="JXOJ01000004">
    <property type="protein sequence ID" value="KLK87841.1"/>
    <property type="molecule type" value="Genomic_DNA"/>
</dbReference>
<keyword evidence="8" id="KW-0238">DNA-binding</keyword>
<dbReference type="InterPro" id="IPR014016">
    <property type="entry name" value="UvrD-like_ATP-bd"/>
</dbReference>
<dbReference type="GO" id="GO:0003677">
    <property type="term" value="F:DNA binding"/>
    <property type="evidence" value="ECO:0007669"/>
    <property type="project" value="UniProtKB-KW"/>
</dbReference>